<keyword evidence="2 5" id="KW-0812">Transmembrane</keyword>
<feature type="transmembrane region" description="Helical" evidence="5">
    <location>
        <begin position="212"/>
        <end position="237"/>
    </location>
</feature>
<evidence type="ECO:0000256" key="4">
    <source>
        <dbReference type="ARBA" id="ARBA00023136"/>
    </source>
</evidence>
<evidence type="ECO:0000256" key="2">
    <source>
        <dbReference type="ARBA" id="ARBA00022692"/>
    </source>
</evidence>
<dbReference type="SUPFAM" id="SSF48652">
    <property type="entry name" value="Tetraspanin"/>
    <property type="match status" value="1"/>
</dbReference>
<keyword evidence="4 5" id="KW-0472">Membrane</keyword>
<evidence type="ECO:0000256" key="1">
    <source>
        <dbReference type="ARBA" id="ARBA00004141"/>
    </source>
</evidence>
<evidence type="ECO:0000256" key="3">
    <source>
        <dbReference type="ARBA" id="ARBA00022989"/>
    </source>
</evidence>
<dbReference type="AlphaFoldDB" id="A0AAV6UU65"/>
<dbReference type="Gene3D" id="1.10.1450.10">
    <property type="entry name" value="Tetraspanin"/>
    <property type="match status" value="1"/>
</dbReference>
<organism evidence="6 7">
    <name type="scientific">Oedothorax gibbosus</name>
    <dbReference type="NCBI Taxonomy" id="931172"/>
    <lineage>
        <taxon>Eukaryota</taxon>
        <taxon>Metazoa</taxon>
        <taxon>Ecdysozoa</taxon>
        <taxon>Arthropoda</taxon>
        <taxon>Chelicerata</taxon>
        <taxon>Arachnida</taxon>
        <taxon>Araneae</taxon>
        <taxon>Araneomorphae</taxon>
        <taxon>Entelegynae</taxon>
        <taxon>Araneoidea</taxon>
        <taxon>Linyphiidae</taxon>
        <taxon>Erigoninae</taxon>
        <taxon>Oedothorax</taxon>
    </lineage>
</organism>
<evidence type="ECO:0000256" key="5">
    <source>
        <dbReference type="SAM" id="Phobius"/>
    </source>
</evidence>
<gene>
    <name evidence="6" type="ORF">JTE90_025740</name>
</gene>
<evidence type="ECO:0008006" key="8">
    <source>
        <dbReference type="Google" id="ProtNLM"/>
    </source>
</evidence>
<dbReference type="EMBL" id="JAFNEN010000253">
    <property type="protein sequence ID" value="KAG8187972.1"/>
    <property type="molecule type" value="Genomic_DNA"/>
</dbReference>
<proteinExistence type="predicted"/>
<dbReference type="InterPro" id="IPR008952">
    <property type="entry name" value="Tetraspanin_EC2_sf"/>
</dbReference>
<feature type="transmembrane region" description="Helical" evidence="5">
    <location>
        <begin position="89"/>
        <end position="109"/>
    </location>
</feature>
<comment type="subcellular location">
    <subcellularLocation>
        <location evidence="1">Membrane</location>
        <topology evidence="1">Multi-pass membrane protein</topology>
    </subcellularLocation>
</comment>
<reference evidence="6 7" key="1">
    <citation type="journal article" date="2022" name="Nat. Ecol. Evol.">
        <title>A masculinizing supergene underlies an exaggerated male reproductive morph in a spider.</title>
        <authorList>
            <person name="Hendrickx F."/>
            <person name="De Corte Z."/>
            <person name="Sonet G."/>
            <person name="Van Belleghem S.M."/>
            <person name="Kostlbacher S."/>
            <person name="Vangestel C."/>
        </authorList>
    </citation>
    <scope>NUCLEOTIDE SEQUENCE [LARGE SCALE GENOMIC DNA]</scope>
    <source>
        <strain evidence="6">W744_W776</strain>
    </source>
</reference>
<evidence type="ECO:0000313" key="6">
    <source>
        <dbReference type="EMBL" id="KAG8187972.1"/>
    </source>
</evidence>
<comment type="caution">
    <text evidence="6">The sequence shown here is derived from an EMBL/GenBank/DDBJ whole genome shotgun (WGS) entry which is preliminary data.</text>
</comment>
<feature type="transmembrane region" description="Helical" evidence="5">
    <location>
        <begin position="59"/>
        <end position="82"/>
    </location>
</feature>
<name>A0AAV6UU65_9ARAC</name>
<evidence type="ECO:0000313" key="7">
    <source>
        <dbReference type="Proteomes" id="UP000827092"/>
    </source>
</evidence>
<dbReference type="Proteomes" id="UP000827092">
    <property type="component" value="Unassembled WGS sequence"/>
</dbReference>
<protein>
    <recommendedName>
        <fullName evidence="8">Tetraspanin</fullName>
    </recommendedName>
</protein>
<dbReference type="InterPro" id="IPR018499">
    <property type="entry name" value="Tetraspanin/Peripherin"/>
</dbReference>
<accession>A0AAV6UU65</accession>
<dbReference type="GO" id="GO:0016020">
    <property type="term" value="C:membrane"/>
    <property type="evidence" value="ECO:0007669"/>
    <property type="project" value="UniProtKB-SubCell"/>
</dbReference>
<sequence length="252" mass="28073">MDQTLGVKIPSLVFNGILMVHSIILWGTGAFYLILGVLLYHILGNLYIGKEGLENSTAFLYMCITFGIILIAASFITNFIVIHPSLHRFCFLCVIYLVVIAFITIHYAIGKYSTPFLREAMKKGFVHVMKNFNAEHVINNHLNALQQNMECCGSYNFTSWFDTAWAGGVARVPPSCCKNLAQCHNLQPLIVNDIFTKGCFRPIDAVTLVLQVALLSIFLGTIVTQIAATLCGVIMAIRHKKMHEITSVIPLF</sequence>
<keyword evidence="7" id="KW-1185">Reference proteome</keyword>
<feature type="transmembrane region" description="Helical" evidence="5">
    <location>
        <begin position="12"/>
        <end position="39"/>
    </location>
</feature>
<keyword evidence="3 5" id="KW-1133">Transmembrane helix</keyword>
<dbReference type="Pfam" id="PF00335">
    <property type="entry name" value="Tetraspanin"/>
    <property type="match status" value="1"/>
</dbReference>